<protein>
    <submittedName>
        <fullName evidence="1">Type VI secretion system baseplate subunit TssF</fullName>
    </submittedName>
</protein>
<dbReference type="NCBIfam" id="TIGR03359">
    <property type="entry name" value="VI_chp_6"/>
    <property type="match status" value="1"/>
</dbReference>
<dbReference type="AlphaFoldDB" id="A0AAW9QFI1"/>
<name>A0AAW9QFI1_9BURK</name>
<dbReference type="Pfam" id="PF05947">
    <property type="entry name" value="T6SS_TssF"/>
    <property type="match status" value="1"/>
</dbReference>
<proteinExistence type="predicted"/>
<dbReference type="PANTHER" id="PTHR35370">
    <property type="entry name" value="CYTOPLASMIC PROTEIN-RELATED-RELATED"/>
    <property type="match status" value="1"/>
</dbReference>
<comment type="caution">
    <text evidence="1">The sequence shown here is derived from an EMBL/GenBank/DDBJ whole genome shotgun (WGS) entry which is preliminary data.</text>
</comment>
<dbReference type="EMBL" id="JAZIBG010000020">
    <property type="protein sequence ID" value="MEF7614142.1"/>
    <property type="molecule type" value="Genomic_DNA"/>
</dbReference>
<dbReference type="Proteomes" id="UP001336250">
    <property type="component" value="Unassembled WGS sequence"/>
</dbReference>
<organism evidence="1 2">
    <name type="scientific">Aquincola agrisoli</name>
    <dbReference type="NCBI Taxonomy" id="3119538"/>
    <lineage>
        <taxon>Bacteria</taxon>
        <taxon>Pseudomonadati</taxon>
        <taxon>Pseudomonadota</taxon>
        <taxon>Betaproteobacteria</taxon>
        <taxon>Burkholderiales</taxon>
        <taxon>Sphaerotilaceae</taxon>
        <taxon>Aquincola</taxon>
    </lineage>
</organism>
<dbReference type="PANTHER" id="PTHR35370:SF1">
    <property type="entry name" value="TYPE VI SECRETION SYSTEM COMPONENT TSSF1"/>
    <property type="match status" value="1"/>
</dbReference>
<evidence type="ECO:0000313" key="1">
    <source>
        <dbReference type="EMBL" id="MEF7614142.1"/>
    </source>
</evidence>
<evidence type="ECO:0000313" key="2">
    <source>
        <dbReference type="Proteomes" id="UP001336250"/>
    </source>
</evidence>
<dbReference type="PIRSF" id="PIRSF028304">
    <property type="entry name" value="UCP028304"/>
    <property type="match status" value="1"/>
</dbReference>
<keyword evidence="2" id="KW-1185">Reference proteome</keyword>
<dbReference type="RefSeq" id="WP_332289082.1">
    <property type="nucleotide sequence ID" value="NZ_JAZIBG010000020.1"/>
</dbReference>
<dbReference type="InterPro" id="IPR010272">
    <property type="entry name" value="T6SS_TssF"/>
</dbReference>
<accession>A0AAW9QFI1</accession>
<reference evidence="1 2" key="1">
    <citation type="submission" date="2024-02" db="EMBL/GenBank/DDBJ databases">
        <title>Genome sequence of Aquincola sp. MAHUQ-54.</title>
        <authorList>
            <person name="Huq M.A."/>
        </authorList>
    </citation>
    <scope>NUCLEOTIDE SEQUENCE [LARGE SCALE GENOMIC DNA]</scope>
    <source>
        <strain evidence="1 2">MAHUQ-54</strain>
    </source>
</reference>
<gene>
    <name evidence="1" type="primary">tssF</name>
    <name evidence="1" type="ORF">V4F39_09505</name>
</gene>
<sequence>MDPRLLRYYNQELQHLREMGAEFAQQFPKIAGRLRMEGVEVADPYVEQLLEGFAFLTARIQLKLDAEFPRFTQRLLEIVYPNFLAPTPAMLVAQLQPDLADAGLAAGATLPRGSMLRSATGRAGQTACRFRTGHDVTLWPLEITEAAYFTHATQLPLASLPEWRAYGGGVRLKLRATAGLDFSQIAMDDLRVHCAGIDDIAYRLHESVCGHLLGALVMPAGAQAGRANGRERFRTLDPDDVRTVGFEPEHALLPSALPGFDGYRLMQEYFAFPQRFLFFDLCGLGAALRELGGQEAEIVLLFARGDTALQQSVDAGCFALHCVPAINLFEQRCDRIHVGPQTSDFHVVVDRARPMDYEVHDILDVTGYGVGAHSERRFMPLYAAFHTADREHDAYYAMQREPRLLSTTQKRDGPRSSYIGSEVFISVVDAREAPYGGSLQQLGVKALCSNRDLPLLLPVGAELTLETTAPVKGVRVLKGPSRPLSALREGNVAWRFINQLSLNHLSLLDTDAEQGAAALREMLRLYVHEADAAQHKQVEGLRSVRTEPVVRRLPLPGPIAFGRGVRIELEVDELAFQGSSAFLLGCVLERFLARHVSMNGFTETHVRSATRGVILAGRPTCGTRPVL</sequence>